<protein>
    <submittedName>
        <fullName evidence="1">Uncharacterized protein</fullName>
    </submittedName>
</protein>
<reference evidence="1" key="1">
    <citation type="submission" date="2016-03" db="EMBL/GenBank/DDBJ databases">
        <title>Updated assembly of Pseudogymnoascus destructans, the fungus causing white-nose syndrome of bats.</title>
        <authorList>
            <person name="Palmer J.M."/>
            <person name="Drees K.P."/>
            <person name="Foster J.T."/>
            <person name="Lindner D.L."/>
        </authorList>
    </citation>
    <scope>NUCLEOTIDE SEQUENCE [LARGE SCALE GENOMIC DNA]</scope>
    <source>
        <strain evidence="1">20631-21</strain>
    </source>
</reference>
<gene>
    <name evidence="1" type="ORF">VC83_02731</name>
</gene>
<proteinExistence type="predicted"/>
<dbReference type="AlphaFoldDB" id="A0A177AHE5"/>
<sequence length="127" mass="13898">MEMTQVLAARAPVFQPDLDSSEVAEAGCPVFPSRWVYELWLGEVGGRNVIGWIVAGHTPILLHSPTSENALAGEPYPTDRYFYPPPRIECGDCPIDTGTLFVELVRLSPPPKSLLVVPVTRPKKALS</sequence>
<accession>A0A177AHE5</accession>
<evidence type="ECO:0000313" key="1">
    <source>
        <dbReference type="EMBL" id="OAF60852.1"/>
    </source>
</evidence>
<dbReference type="GeneID" id="36285810"/>
<dbReference type="RefSeq" id="XP_024326133.1">
    <property type="nucleotide sequence ID" value="XM_024466387.1"/>
</dbReference>
<organism evidence="1">
    <name type="scientific">Pseudogymnoascus destructans</name>
    <dbReference type="NCBI Taxonomy" id="655981"/>
    <lineage>
        <taxon>Eukaryota</taxon>
        <taxon>Fungi</taxon>
        <taxon>Dikarya</taxon>
        <taxon>Ascomycota</taxon>
        <taxon>Pezizomycotina</taxon>
        <taxon>Leotiomycetes</taxon>
        <taxon>Thelebolales</taxon>
        <taxon>Thelebolaceae</taxon>
        <taxon>Pseudogymnoascus</taxon>
    </lineage>
</organism>
<dbReference type="EMBL" id="KV441390">
    <property type="protein sequence ID" value="OAF60852.1"/>
    <property type="molecule type" value="Genomic_DNA"/>
</dbReference>
<dbReference type="Proteomes" id="UP000077154">
    <property type="component" value="Unassembled WGS sequence"/>
</dbReference>
<name>A0A177AHE5_9PEZI</name>